<dbReference type="SUPFAM" id="SSF55874">
    <property type="entry name" value="ATPase domain of HSP90 chaperone/DNA topoisomerase II/histidine kinase"/>
    <property type="match status" value="1"/>
</dbReference>
<evidence type="ECO:0000259" key="8">
    <source>
        <dbReference type="PROSITE" id="PS50109"/>
    </source>
</evidence>
<name>A0A6C0GDP4_9BACT</name>
<dbReference type="InterPro" id="IPR058544">
    <property type="entry name" value="ETR1_N"/>
</dbReference>
<evidence type="ECO:0000313" key="11">
    <source>
        <dbReference type="EMBL" id="QHT66129.1"/>
    </source>
</evidence>
<dbReference type="InterPro" id="IPR005467">
    <property type="entry name" value="His_kinase_dom"/>
</dbReference>
<dbReference type="Gene3D" id="1.10.287.130">
    <property type="match status" value="1"/>
</dbReference>
<dbReference type="SMART" id="SM00086">
    <property type="entry name" value="PAC"/>
    <property type="match status" value="3"/>
</dbReference>
<keyword evidence="3" id="KW-0597">Phosphoprotein</keyword>
<evidence type="ECO:0000313" key="12">
    <source>
        <dbReference type="Proteomes" id="UP000480178"/>
    </source>
</evidence>
<evidence type="ECO:0000256" key="2">
    <source>
        <dbReference type="ARBA" id="ARBA00012438"/>
    </source>
</evidence>
<dbReference type="RefSeq" id="WP_162442200.1">
    <property type="nucleotide sequence ID" value="NZ_CP048222.1"/>
</dbReference>
<feature type="transmembrane region" description="Helical" evidence="7">
    <location>
        <begin position="32"/>
        <end position="53"/>
    </location>
</feature>
<dbReference type="CDD" id="cd00130">
    <property type="entry name" value="PAS"/>
    <property type="match status" value="3"/>
</dbReference>
<keyword evidence="6" id="KW-0175">Coiled coil</keyword>
<dbReference type="SUPFAM" id="SSF47384">
    <property type="entry name" value="Homodimeric domain of signal transducing histidine kinase"/>
    <property type="match status" value="1"/>
</dbReference>
<keyword evidence="5 11" id="KW-0418">Kinase</keyword>
<dbReference type="PROSITE" id="PS50113">
    <property type="entry name" value="PAC"/>
    <property type="match status" value="1"/>
</dbReference>
<evidence type="ECO:0000259" key="10">
    <source>
        <dbReference type="PROSITE" id="PS50113"/>
    </source>
</evidence>
<feature type="transmembrane region" description="Helical" evidence="7">
    <location>
        <begin position="65"/>
        <end position="90"/>
    </location>
</feature>
<dbReference type="Gene3D" id="3.30.450.20">
    <property type="entry name" value="PAS domain"/>
    <property type="match status" value="3"/>
</dbReference>
<evidence type="ECO:0000259" key="9">
    <source>
        <dbReference type="PROSITE" id="PS50112"/>
    </source>
</evidence>
<dbReference type="PANTHER" id="PTHR43304">
    <property type="entry name" value="PHYTOCHROME-LIKE PROTEIN CPH1"/>
    <property type="match status" value="1"/>
</dbReference>
<dbReference type="AlphaFoldDB" id="A0A6C0GDP4"/>
<feature type="domain" description="PAS" evidence="9">
    <location>
        <begin position="296"/>
        <end position="368"/>
    </location>
</feature>
<feature type="coiled-coil region" evidence="6">
    <location>
        <begin position="125"/>
        <end position="183"/>
    </location>
</feature>
<dbReference type="Pfam" id="PF02518">
    <property type="entry name" value="HATPase_c"/>
    <property type="match status" value="1"/>
</dbReference>
<dbReference type="EC" id="2.7.13.3" evidence="2"/>
<dbReference type="Gene3D" id="3.30.565.10">
    <property type="entry name" value="Histidine kinase-like ATPase, C-terminal domain"/>
    <property type="match status" value="1"/>
</dbReference>
<dbReference type="Proteomes" id="UP000480178">
    <property type="component" value="Chromosome"/>
</dbReference>
<dbReference type="SMART" id="SM00387">
    <property type="entry name" value="HATPase_c"/>
    <property type="match status" value="1"/>
</dbReference>
<dbReference type="SMART" id="SM00388">
    <property type="entry name" value="HisKA"/>
    <property type="match status" value="1"/>
</dbReference>
<organism evidence="11 12">
    <name type="scientific">Rhodocytophaga rosea</name>
    <dbReference type="NCBI Taxonomy" id="2704465"/>
    <lineage>
        <taxon>Bacteria</taxon>
        <taxon>Pseudomonadati</taxon>
        <taxon>Bacteroidota</taxon>
        <taxon>Cytophagia</taxon>
        <taxon>Cytophagales</taxon>
        <taxon>Rhodocytophagaceae</taxon>
        <taxon>Rhodocytophaga</taxon>
    </lineage>
</organism>
<dbReference type="InterPro" id="IPR035965">
    <property type="entry name" value="PAS-like_dom_sf"/>
</dbReference>
<dbReference type="Pfam" id="PF13426">
    <property type="entry name" value="PAS_9"/>
    <property type="match status" value="3"/>
</dbReference>
<dbReference type="Pfam" id="PF25487">
    <property type="entry name" value="ETR1_N"/>
    <property type="match status" value="1"/>
</dbReference>
<dbReference type="NCBIfam" id="TIGR00229">
    <property type="entry name" value="sensory_box"/>
    <property type="match status" value="3"/>
</dbReference>
<dbReference type="SUPFAM" id="SSF55785">
    <property type="entry name" value="PYP-like sensor domain (PAS domain)"/>
    <property type="match status" value="3"/>
</dbReference>
<sequence>MEEYFSKLFEKNSFMPHGHCYFWQSDILWTHVISDGVIALSYFTIPLCLAFIYRSKKNVQFRWILALFALFIVSCGTTHILSVITVWNPIYRIDGLVKAITAIASAGTTFMLLKITPTILKIPTRKELEDANEALRQQVTLMEEKDEELRMQFQLLKERDEAIQQSEEALRESEDRYQSLVNLFDSIIIHIDGKIVYANPSAAALYGVESHKELLGKSVITFLEPEFRSQAYQRLSALQEGKQAPLTEYAFIRKDGKKVHVELTSVPAVFDGMPAVQSIIRDITPRKEHEIVLRESEAKFRQLFELDMIGIFYWDAYGNILDANNTFFNMTGYSGEYLLSGNLRWDGITPAEFAQIDRQALEEVMQTGKVKGYEKELLRKEGIPLPILAGGALLEGFKDRGVAYMIDIGEQKQNQKRLQQSESKFRPLFESDMIGIIFWKLSGELMDANDAFLQIIGQTRQELIEQKIDWRQMTPPEYAIQDMQAVTELQQTRIHKPYEKEYIKKDGTRVPILVGGSLIEGYTDRGISFVLDITKQRKANEALKVTLDELKKRNAELDNYVYKVSHDLRSPLTSILGLINIIHMEESMDTIRNYISLIENRANKLDHFIQSVLSHSRTVNHEVTSEKIDFKKLIRDSFEELKYLGNWEKVQLLVDVKGEAEFYSDVLRINILLKNFTSNAIKYINPYAEYNYLRYTIDITQEQAVMTVEDNGLGIEEEYIGRIFDMFFRATEKSDGSGLGLYIVKQAIETLAGNISVESKPGKGTIFRILLPNRK</sequence>
<feature type="domain" description="PAC" evidence="10">
    <location>
        <begin position="245"/>
        <end position="295"/>
    </location>
</feature>
<dbReference type="Pfam" id="PF00512">
    <property type="entry name" value="HisKA"/>
    <property type="match status" value="1"/>
</dbReference>
<evidence type="ECO:0000256" key="6">
    <source>
        <dbReference type="SAM" id="Coils"/>
    </source>
</evidence>
<dbReference type="PROSITE" id="PS50109">
    <property type="entry name" value="HIS_KIN"/>
    <property type="match status" value="1"/>
</dbReference>
<feature type="coiled-coil region" evidence="6">
    <location>
        <begin position="533"/>
        <end position="560"/>
    </location>
</feature>
<dbReference type="PROSITE" id="PS50112">
    <property type="entry name" value="PAS"/>
    <property type="match status" value="3"/>
</dbReference>
<keyword evidence="12" id="KW-1185">Reference proteome</keyword>
<keyword evidence="7" id="KW-1133">Transmembrane helix</keyword>
<keyword evidence="4" id="KW-0808">Transferase</keyword>
<evidence type="ECO:0000256" key="5">
    <source>
        <dbReference type="ARBA" id="ARBA00022777"/>
    </source>
</evidence>
<evidence type="ECO:0000256" key="7">
    <source>
        <dbReference type="SAM" id="Phobius"/>
    </source>
</evidence>
<dbReference type="InterPro" id="IPR000014">
    <property type="entry name" value="PAS"/>
</dbReference>
<dbReference type="KEGG" id="rhoz:GXP67_05320"/>
<keyword evidence="7" id="KW-0472">Membrane</keyword>
<keyword evidence="7" id="KW-0812">Transmembrane</keyword>
<dbReference type="InterPro" id="IPR003594">
    <property type="entry name" value="HATPase_dom"/>
</dbReference>
<dbReference type="InterPro" id="IPR000700">
    <property type="entry name" value="PAS-assoc_C"/>
</dbReference>
<dbReference type="SMART" id="SM00091">
    <property type="entry name" value="PAS"/>
    <property type="match status" value="3"/>
</dbReference>
<evidence type="ECO:0000256" key="1">
    <source>
        <dbReference type="ARBA" id="ARBA00000085"/>
    </source>
</evidence>
<feature type="domain" description="PAS" evidence="9">
    <location>
        <begin position="187"/>
        <end position="242"/>
    </location>
</feature>
<gene>
    <name evidence="11" type="ORF">GXP67_05320</name>
</gene>
<dbReference type="InterPro" id="IPR036890">
    <property type="entry name" value="HATPase_C_sf"/>
</dbReference>
<accession>A0A6C0GDP4</accession>
<dbReference type="CDD" id="cd00082">
    <property type="entry name" value="HisKA"/>
    <property type="match status" value="1"/>
</dbReference>
<evidence type="ECO:0000256" key="4">
    <source>
        <dbReference type="ARBA" id="ARBA00022679"/>
    </source>
</evidence>
<dbReference type="InterPro" id="IPR003661">
    <property type="entry name" value="HisK_dim/P_dom"/>
</dbReference>
<feature type="domain" description="Histidine kinase" evidence="8">
    <location>
        <begin position="563"/>
        <end position="775"/>
    </location>
</feature>
<dbReference type="InterPro" id="IPR036097">
    <property type="entry name" value="HisK_dim/P_sf"/>
</dbReference>
<dbReference type="GO" id="GO:0000155">
    <property type="term" value="F:phosphorelay sensor kinase activity"/>
    <property type="evidence" value="ECO:0007669"/>
    <property type="project" value="InterPro"/>
</dbReference>
<comment type="catalytic activity">
    <reaction evidence="1">
        <text>ATP + protein L-histidine = ADP + protein N-phospho-L-histidine.</text>
        <dbReference type="EC" id="2.7.13.3"/>
    </reaction>
</comment>
<evidence type="ECO:0000256" key="3">
    <source>
        <dbReference type="ARBA" id="ARBA00022553"/>
    </source>
</evidence>
<dbReference type="InterPro" id="IPR001610">
    <property type="entry name" value="PAC"/>
</dbReference>
<dbReference type="PRINTS" id="PR00344">
    <property type="entry name" value="BCTRLSENSOR"/>
</dbReference>
<dbReference type="EMBL" id="CP048222">
    <property type="protein sequence ID" value="QHT66129.1"/>
    <property type="molecule type" value="Genomic_DNA"/>
</dbReference>
<dbReference type="InterPro" id="IPR004358">
    <property type="entry name" value="Sig_transdc_His_kin-like_C"/>
</dbReference>
<proteinExistence type="predicted"/>
<reference evidence="11 12" key="1">
    <citation type="submission" date="2020-01" db="EMBL/GenBank/DDBJ databases">
        <authorList>
            <person name="Kim M.K."/>
        </authorList>
    </citation>
    <scope>NUCLEOTIDE SEQUENCE [LARGE SCALE GENOMIC DNA]</scope>
    <source>
        <strain evidence="11 12">172606-1</strain>
    </source>
</reference>
<feature type="domain" description="PAS" evidence="9">
    <location>
        <begin position="421"/>
        <end position="477"/>
    </location>
</feature>
<dbReference type="PANTHER" id="PTHR43304:SF1">
    <property type="entry name" value="PAC DOMAIN-CONTAINING PROTEIN"/>
    <property type="match status" value="1"/>
</dbReference>
<dbReference type="InterPro" id="IPR052162">
    <property type="entry name" value="Sensor_kinase/Photoreceptor"/>
</dbReference>
<protein>
    <recommendedName>
        <fullName evidence="2">histidine kinase</fullName>
        <ecNumber evidence="2">2.7.13.3</ecNumber>
    </recommendedName>
</protein>